<evidence type="ECO:0000256" key="9">
    <source>
        <dbReference type="ARBA" id="ARBA00040679"/>
    </source>
</evidence>
<comment type="subcellular location">
    <subcellularLocation>
        <location evidence="1">Cytoplasm</location>
    </subcellularLocation>
</comment>
<evidence type="ECO:0000256" key="10">
    <source>
        <dbReference type="ARBA" id="ARBA00042933"/>
    </source>
</evidence>
<keyword evidence="14" id="KW-1185">Reference proteome</keyword>
<dbReference type="InterPro" id="IPR050644">
    <property type="entry name" value="PG_Glycine_Bridge_Synth"/>
</dbReference>
<evidence type="ECO:0000256" key="2">
    <source>
        <dbReference type="ARBA" id="ARBA00009943"/>
    </source>
</evidence>
<evidence type="ECO:0000256" key="1">
    <source>
        <dbReference type="ARBA" id="ARBA00004496"/>
    </source>
</evidence>
<dbReference type="PANTHER" id="PTHR36174:SF1">
    <property type="entry name" value="LIPID II:GLYCINE GLYCYLTRANSFERASE"/>
    <property type="match status" value="1"/>
</dbReference>
<dbReference type="Proteomes" id="UP001597273">
    <property type="component" value="Unassembled WGS sequence"/>
</dbReference>
<comment type="similarity">
    <text evidence="2">Belongs to the FemABX family.</text>
</comment>
<sequence length="351" mass="40307">MWVKEKSLLSVIDCRDKVRWNGIIDEFSEQDIYFSHEYFTGSLLLDEGEAILFFFKNGNGKVAYPVIKRKIANSANMELWDITTPYGYGGPLISANGNQQALLLEFREAVDEYCKANRIVSEFVRFHPLLDNHNGLQSSMEVVHANNTVRIGLQEDGDLLGRIPGKNRNMIRKAMKNGVEIKKIGLEENLEEFILIYYATMRRNDAAAFYFFTEAYFRKTIELFGEDIHLFGAFVDGKMISATLILTRGNYMHYHLSGSLDGYRNLGANNLLIFKIAEWGQGRGIQNFHLGGGYSGQEDSLYRFKKTFTAEGPSEFYIGKKIHNPNLYQMLVLEKEIPEESRYFPLYRSPN</sequence>
<keyword evidence="5" id="KW-0573">Peptidoglycan synthesis</keyword>
<organism evidence="13 14">
    <name type="scientific">Planococcus chinensis</name>
    <dbReference type="NCBI Taxonomy" id="272917"/>
    <lineage>
        <taxon>Bacteria</taxon>
        <taxon>Bacillati</taxon>
        <taxon>Bacillota</taxon>
        <taxon>Bacilli</taxon>
        <taxon>Bacillales</taxon>
        <taxon>Caryophanaceae</taxon>
        <taxon>Planococcus</taxon>
    </lineage>
</organism>
<dbReference type="RefSeq" id="WP_204893232.1">
    <property type="nucleotide sequence ID" value="NZ_JBHUFW010000008.1"/>
</dbReference>
<keyword evidence="4" id="KW-0133">Cell shape</keyword>
<proteinExistence type="inferred from homology"/>
<gene>
    <name evidence="13" type="ORF">ACFSDB_11515</name>
</gene>
<dbReference type="EMBL" id="JBHUFW010000008">
    <property type="protein sequence ID" value="MFD1863546.1"/>
    <property type="molecule type" value="Genomic_DNA"/>
</dbReference>
<evidence type="ECO:0000256" key="11">
    <source>
        <dbReference type="ARBA" id="ARBA00048654"/>
    </source>
</evidence>
<reference evidence="14" key="1">
    <citation type="journal article" date="2019" name="Int. J. Syst. Evol. Microbiol.">
        <title>The Global Catalogue of Microorganisms (GCM) 10K type strain sequencing project: providing services to taxonomists for standard genome sequencing and annotation.</title>
        <authorList>
            <consortium name="The Broad Institute Genomics Platform"/>
            <consortium name="The Broad Institute Genome Sequencing Center for Infectious Disease"/>
            <person name="Wu L."/>
            <person name="Ma J."/>
        </authorList>
    </citation>
    <scope>NUCLEOTIDE SEQUENCE [LARGE SCALE GENOMIC DNA]</scope>
    <source>
        <strain evidence="14">CGMCC 1.15475</strain>
    </source>
</reference>
<comment type="caution">
    <text evidence="13">The sequence shown here is derived from an EMBL/GenBank/DDBJ whole genome shotgun (WGS) entry which is preliminary data.</text>
</comment>
<dbReference type="InterPro" id="IPR003447">
    <property type="entry name" value="FEMABX"/>
</dbReference>
<evidence type="ECO:0000256" key="8">
    <source>
        <dbReference type="ARBA" id="ARBA00039074"/>
    </source>
</evidence>
<dbReference type="Gene3D" id="3.40.630.30">
    <property type="match status" value="1"/>
</dbReference>
<evidence type="ECO:0000256" key="7">
    <source>
        <dbReference type="ARBA" id="ARBA00023316"/>
    </source>
</evidence>
<name>A0ABW4QIV7_9BACL</name>
<evidence type="ECO:0000256" key="6">
    <source>
        <dbReference type="ARBA" id="ARBA00023315"/>
    </source>
</evidence>
<evidence type="ECO:0000256" key="3">
    <source>
        <dbReference type="ARBA" id="ARBA00022679"/>
    </source>
</evidence>
<protein>
    <recommendedName>
        <fullName evidence="9">Lipid II:glycine glycyltransferase</fullName>
        <ecNumber evidence="8">2.3.2.16</ecNumber>
    </recommendedName>
    <alternativeName>
        <fullName evidence="10">Factor essential for expression of methicillin resistance X</fullName>
    </alternativeName>
</protein>
<dbReference type="EC" id="2.3.2.16" evidence="8"/>
<comment type="catalytic activity">
    <reaction evidence="11">
        <text>beta-D-GlcNAc-(1-&gt;4)-Mur2Ac(oyl-L-Ala-D-isoglutaminyl-L-Lys-D-Ala-D-Ala)-di-trans,octa-cis-undecaprenyl diphosphate + glycyl-tRNA(Gly) = beta-D-GlcNAc-(1-&gt;4)-Mur2Ac(oyl-L-Ala-D-isoglutaminyl-L-Lys-(N(6)-Gly)-D-Ala-D-Ala)-di-trans,octa-cis-undecaprenyl diphosphate + tRNA(Gly) + H(+)</text>
        <dbReference type="Rhea" id="RHEA:30435"/>
        <dbReference type="Rhea" id="RHEA-COMP:9664"/>
        <dbReference type="Rhea" id="RHEA-COMP:9683"/>
        <dbReference type="ChEBI" id="CHEBI:15378"/>
        <dbReference type="ChEBI" id="CHEBI:62233"/>
        <dbReference type="ChEBI" id="CHEBI:62234"/>
        <dbReference type="ChEBI" id="CHEBI:78442"/>
        <dbReference type="ChEBI" id="CHEBI:78522"/>
        <dbReference type="EC" id="2.3.2.16"/>
    </reaction>
</comment>
<evidence type="ECO:0000313" key="14">
    <source>
        <dbReference type="Proteomes" id="UP001597273"/>
    </source>
</evidence>
<keyword evidence="3" id="KW-0808">Transferase</keyword>
<evidence type="ECO:0000256" key="4">
    <source>
        <dbReference type="ARBA" id="ARBA00022960"/>
    </source>
</evidence>
<dbReference type="InterPro" id="IPR038740">
    <property type="entry name" value="BioF2-like_GNAT_dom"/>
</dbReference>
<evidence type="ECO:0000256" key="5">
    <source>
        <dbReference type="ARBA" id="ARBA00022984"/>
    </source>
</evidence>
<dbReference type="SUPFAM" id="SSF55729">
    <property type="entry name" value="Acyl-CoA N-acyltransferases (Nat)"/>
    <property type="match status" value="1"/>
</dbReference>
<dbReference type="PROSITE" id="PS51191">
    <property type="entry name" value="FEMABX"/>
    <property type="match status" value="1"/>
</dbReference>
<evidence type="ECO:0000259" key="12">
    <source>
        <dbReference type="Pfam" id="PF13480"/>
    </source>
</evidence>
<dbReference type="InterPro" id="IPR016181">
    <property type="entry name" value="Acyl_CoA_acyltransferase"/>
</dbReference>
<keyword evidence="7" id="KW-0961">Cell wall biogenesis/degradation</keyword>
<keyword evidence="6" id="KW-0012">Acyltransferase</keyword>
<dbReference type="Pfam" id="PF13480">
    <property type="entry name" value="Acetyltransf_6"/>
    <property type="match status" value="1"/>
</dbReference>
<dbReference type="PANTHER" id="PTHR36174">
    <property type="entry name" value="LIPID II:GLYCINE GLYCYLTRANSFERASE"/>
    <property type="match status" value="1"/>
</dbReference>
<feature type="domain" description="BioF2-like acetyltransferase" evidence="12">
    <location>
        <begin position="166"/>
        <end position="295"/>
    </location>
</feature>
<evidence type="ECO:0000313" key="13">
    <source>
        <dbReference type="EMBL" id="MFD1863546.1"/>
    </source>
</evidence>
<accession>A0ABW4QIV7</accession>